<dbReference type="PANTHER" id="PTHR33021:SF533">
    <property type="entry name" value="PHYTOCYANIN DOMAIN-CONTAINING PROTEIN"/>
    <property type="match status" value="1"/>
</dbReference>
<dbReference type="AlphaFoldDB" id="A0ABC8TBA2"/>
<name>A0ABC8TBA2_9AQUA</name>
<evidence type="ECO:0000256" key="2">
    <source>
        <dbReference type="SAM" id="SignalP"/>
    </source>
</evidence>
<dbReference type="EMBL" id="CAUOFW020004280">
    <property type="protein sequence ID" value="CAK9164769.1"/>
    <property type="molecule type" value="Genomic_DNA"/>
</dbReference>
<organism evidence="4 5">
    <name type="scientific">Ilex paraguariensis</name>
    <name type="common">yerba mate</name>
    <dbReference type="NCBI Taxonomy" id="185542"/>
    <lineage>
        <taxon>Eukaryota</taxon>
        <taxon>Viridiplantae</taxon>
        <taxon>Streptophyta</taxon>
        <taxon>Embryophyta</taxon>
        <taxon>Tracheophyta</taxon>
        <taxon>Spermatophyta</taxon>
        <taxon>Magnoliopsida</taxon>
        <taxon>eudicotyledons</taxon>
        <taxon>Gunneridae</taxon>
        <taxon>Pentapetalae</taxon>
        <taxon>asterids</taxon>
        <taxon>campanulids</taxon>
        <taxon>Aquifoliales</taxon>
        <taxon>Aquifoliaceae</taxon>
        <taxon>Ilex</taxon>
    </lineage>
</organism>
<protein>
    <recommendedName>
        <fullName evidence="3">Phytocyanin domain-containing protein</fullName>
    </recommendedName>
</protein>
<keyword evidence="1" id="KW-0812">Transmembrane</keyword>
<evidence type="ECO:0000259" key="3">
    <source>
        <dbReference type="PROSITE" id="PS51485"/>
    </source>
</evidence>
<feature type="signal peptide" evidence="2">
    <location>
        <begin position="1"/>
        <end position="23"/>
    </location>
</feature>
<evidence type="ECO:0000256" key="1">
    <source>
        <dbReference type="SAM" id="Phobius"/>
    </source>
</evidence>
<keyword evidence="1" id="KW-1133">Transmembrane helix</keyword>
<comment type="caution">
    <text evidence="4">The sequence shown here is derived from an EMBL/GenBank/DDBJ whole genome shotgun (WGS) entry which is preliminary data.</text>
</comment>
<dbReference type="InterPro" id="IPR003245">
    <property type="entry name" value="Phytocyanin_dom"/>
</dbReference>
<gene>
    <name evidence="4" type="ORF">ILEXP_LOCUS33918</name>
</gene>
<keyword evidence="5" id="KW-1185">Reference proteome</keyword>
<dbReference type="PANTHER" id="PTHR33021">
    <property type="entry name" value="BLUE COPPER PROTEIN"/>
    <property type="match status" value="1"/>
</dbReference>
<dbReference type="InterPro" id="IPR008972">
    <property type="entry name" value="Cupredoxin"/>
</dbReference>
<keyword evidence="1" id="KW-0472">Membrane</keyword>
<proteinExistence type="predicted"/>
<dbReference type="SUPFAM" id="SSF49503">
    <property type="entry name" value="Cupredoxins"/>
    <property type="match status" value="1"/>
</dbReference>
<feature type="transmembrane region" description="Helical" evidence="1">
    <location>
        <begin position="109"/>
        <end position="129"/>
    </location>
</feature>
<dbReference type="InterPro" id="IPR039391">
    <property type="entry name" value="Phytocyanin-like"/>
</dbReference>
<feature type="domain" description="Phytocyanin" evidence="3">
    <location>
        <begin position="24"/>
        <end position="130"/>
    </location>
</feature>
<reference evidence="4 5" key="1">
    <citation type="submission" date="2024-02" db="EMBL/GenBank/DDBJ databases">
        <authorList>
            <person name="Vignale AGUSTIN F."/>
            <person name="Sosa J E."/>
            <person name="Modenutti C."/>
        </authorList>
    </citation>
    <scope>NUCLEOTIDE SEQUENCE [LARGE SCALE GENOMIC DNA]</scope>
</reference>
<dbReference type="Gene3D" id="2.60.40.420">
    <property type="entry name" value="Cupredoxins - blue copper proteins"/>
    <property type="match status" value="1"/>
</dbReference>
<evidence type="ECO:0000313" key="4">
    <source>
        <dbReference type="EMBL" id="CAK9164769.1"/>
    </source>
</evidence>
<dbReference type="PROSITE" id="PS51485">
    <property type="entry name" value="PHYTOCYANIN"/>
    <property type="match status" value="1"/>
</dbReference>
<feature type="chain" id="PRO_5044838123" description="Phytocyanin domain-containing protein" evidence="2">
    <location>
        <begin position="24"/>
        <end position="130"/>
    </location>
</feature>
<dbReference type="Proteomes" id="UP001642360">
    <property type="component" value="Unassembled WGS sequence"/>
</dbReference>
<accession>A0ABC8TBA2</accession>
<sequence length="130" mass="13612">MASKNLLVVLAIVAVALPSVAMAAEIWVGGDKGWTIDFDYQTWAKEKVFNVGDTLVFNYTQGHHNVIKATKTAFDTSHCADQKQKLAITVEVGAPVPAAEPPTSSVSGIVASGYQVLMAAVVALGVVAIV</sequence>
<evidence type="ECO:0000313" key="5">
    <source>
        <dbReference type="Proteomes" id="UP001642360"/>
    </source>
</evidence>
<keyword evidence="2" id="KW-0732">Signal</keyword>
<dbReference type="Pfam" id="PF02298">
    <property type="entry name" value="Cu_bind_like"/>
    <property type="match status" value="1"/>
</dbReference>